<keyword evidence="3" id="KW-0472">Membrane</keyword>
<dbReference type="Proteomes" id="UP000543804">
    <property type="component" value="Unassembled WGS sequence"/>
</dbReference>
<dbReference type="RefSeq" id="WP_170077334.1">
    <property type="nucleotide sequence ID" value="NZ_JABAFA010000010.1"/>
</dbReference>
<organism evidence="4 5">
    <name type="scientific">Selenomonas bovis</name>
    <dbReference type="NCBI Taxonomy" id="416586"/>
    <lineage>
        <taxon>Bacteria</taxon>
        <taxon>Bacillati</taxon>
        <taxon>Bacillota</taxon>
        <taxon>Negativicutes</taxon>
        <taxon>Selenomonadales</taxon>
        <taxon>Selenomonadaceae</taxon>
        <taxon>Selenomonas</taxon>
    </lineage>
</organism>
<evidence type="ECO:0000256" key="1">
    <source>
        <dbReference type="SAM" id="Coils"/>
    </source>
</evidence>
<accession>A0A848B8H2</accession>
<keyword evidence="3" id="KW-0812">Transmembrane</keyword>
<gene>
    <name evidence="4" type="ORF">HF878_04580</name>
</gene>
<dbReference type="AlphaFoldDB" id="A0A848B8H2"/>
<comment type="caution">
    <text evidence="4">The sequence shown here is derived from an EMBL/GenBank/DDBJ whole genome shotgun (WGS) entry which is preliminary data.</text>
</comment>
<proteinExistence type="predicted"/>
<dbReference type="EMBL" id="JABAFA010000010">
    <property type="protein sequence ID" value="NMD98762.1"/>
    <property type="molecule type" value="Genomic_DNA"/>
</dbReference>
<evidence type="ECO:0000256" key="3">
    <source>
        <dbReference type="SAM" id="Phobius"/>
    </source>
</evidence>
<protein>
    <submittedName>
        <fullName evidence="4">Uncharacterized protein</fullName>
    </submittedName>
</protein>
<name>A0A848B8H2_9FIRM</name>
<evidence type="ECO:0000256" key="2">
    <source>
        <dbReference type="SAM" id="MobiDB-lite"/>
    </source>
</evidence>
<feature type="transmembrane region" description="Helical" evidence="3">
    <location>
        <begin position="19"/>
        <end position="41"/>
    </location>
</feature>
<keyword evidence="3" id="KW-1133">Transmembrane helix</keyword>
<feature type="coiled-coil region" evidence="1">
    <location>
        <begin position="173"/>
        <end position="200"/>
    </location>
</feature>
<reference evidence="4 5" key="1">
    <citation type="submission" date="2020-04" db="EMBL/GenBank/DDBJ databases">
        <authorList>
            <person name="Hitch T.C.A."/>
            <person name="Wylensek D."/>
            <person name="Clavel T."/>
        </authorList>
    </citation>
    <scope>NUCLEOTIDE SEQUENCE [LARGE SCALE GENOMIC DNA]</scope>
    <source>
        <strain evidence="4 5">PG-130-P53-12</strain>
    </source>
</reference>
<keyword evidence="1" id="KW-0175">Coiled coil</keyword>
<evidence type="ECO:0000313" key="4">
    <source>
        <dbReference type="EMBL" id="NMD98762.1"/>
    </source>
</evidence>
<feature type="region of interest" description="Disordered" evidence="2">
    <location>
        <begin position="216"/>
        <end position="266"/>
    </location>
</feature>
<sequence>MAEHPEGAAKGQGKRRRRLIVGALIAVLLIVVGAVLMRTILHREARQPQQTVAEVGVVRLQELVAAHPDYDKLQALLKRREEIRSSLDGRLAAPLTVQSPEVDRQPFDDSVWQKSAQDVIGRRSALERAQKKAAADYRKATEPDYKARRDAINAEYLNEILNLKLKLDNRQAMGLTDETVAQLEAQLQDVEGERAARQIALYRAWQQEIQSNAEKSVAKERAGQEAGLGDLRARREAEAARAQSEAQARDAEMISKRMVDSAQRQQQAQADQQALAANEQAITALESRILSDIAGKAAKVAILHHFTLIACDPARSLSSLLPAAFRPAAAPDRPEKYVKTISVSAEDVTDEVKAELADIPPGSDASTSSET</sequence>
<keyword evidence="5" id="KW-1185">Reference proteome</keyword>
<feature type="compositionally biased region" description="Basic and acidic residues" evidence="2">
    <location>
        <begin position="247"/>
        <end position="259"/>
    </location>
</feature>
<evidence type="ECO:0000313" key="5">
    <source>
        <dbReference type="Proteomes" id="UP000543804"/>
    </source>
</evidence>